<accession>A0A0D0CTT7</accession>
<name>A0A0D0CTT7_9AGAR</name>
<dbReference type="OrthoDB" id="3092844at2759"/>
<reference evidence="2 3" key="1">
    <citation type="submission" date="2014-04" db="EMBL/GenBank/DDBJ databases">
        <title>Evolutionary Origins and Diversification of the Mycorrhizal Mutualists.</title>
        <authorList>
            <consortium name="DOE Joint Genome Institute"/>
            <consortium name="Mycorrhizal Genomics Consortium"/>
            <person name="Kohler A."/>
            <person name="Kuo A."/>
            <person name="Nagy L.G."/>
            <person name="Floudas D."/>
            <person name="Copeland A."/>
            <person name="Barry K.W."/>
            <person name="Cichocki N."/>
            <person name="Veneault-Fourrey C."/>
            <person name="LaButti K."/>
            <person name="Lindquist E.A."/>
            <person name="Lipzen A."/>
            <person name="Lundell T."/>
            <person name="Morin E."/>
            <person name="Murat C."/>
            <person name="Riley R."/>
            <person name="Ohm R."/>
            <person name="Sun H."/>
            <person name="Tunlid A."/>
            <person name="Henrissat B."/>
            <person name="Grigoriev I.V."/>
            <person name="Hibbett D.S."/>
            <person name="Martin F."/>
        </authorList>
    </citation>
    <scope>NUCLEOTIDE SEQUENCE [LARGE SCALE GENOMIC DNA]</scope>
    <source>
        <strain evidence="2 3">FD-317 M1</strain>
    </source>
</reference>
<protein>
    <submittedName>
        <fullName evidence="2">Uncharacterized protein</fullName>
    </submittedName>
</protein>
<dbReference type="Proteomes" id="UP000053593">
    <property type="component" value="Unassembled WGS sequence"/>
</dbReference>
<organism evidence="2 3">
    <name type="scientific">Collybiopsis luxurians FD-317 M1</name>
    <dbReference type="NCBI Taxonomy" id="944289"/>
    <lineage>
        <taxon>Eukaryota</taxon>
        <taxon>Fungi</taxon>
        <taxon>Dikarya</taxon>
        <taxon>Basidiomycota</taxon>
        <taxon>Agaricomycotina</taxon>
        <taxon>Agaricomycetes</taxon>
        <taxon>Agaricomycetidae</taxon>
        <taxon>Agaricales</taxon>
        <taxon>Marasmiineae</taxon>
        <taxon>Omphalotaceae</taxon>
        <taxon>Collybiopsis</taxon>
        <taxon>Collybiopsis luxurians</taxon>
    </lineage>
</organism>
<dbReference type="HOGENOM" id="CLU_149475_0_0_1"/>
<evidence type="ECO:0000313" key="3">
    <source>
        <dbReference type="Proteomes" id="UP000053593"/>
    </source>
</evidence>
<sequence length="109" mass="11884">MSNQLLPSNSTSEWDIQPPPTLVQVAERDQAILRNVITLNSGASRTTVSSVIVQEETEVLLKENVAKHAMILRDHKRVVADLKEAIARQKEGLASMEAALAVLEAVQGN</sequence>
<keyword evidence="3" id="KW-1185">Reference proteome</keyword>
<dbReference type="EMBL" id="KN834766">
    <property type="protein sequence ID" value="KIK62882.1"/>
    <property type="molecule type" value="Genomic_DNA"/>
</dbReference>
<evidence type="ECO:0000313" key="1">
    <source>
        <dbReference type="EMBL" id="KIK62877.1"/>
    </source>
</evidence>
<dbReference type="AlphaFoldDB" id="A0A0D0CTT7"/>
<dbReference type="EMBL" id="KN834766">
    <property type="protein sequence ID" value="KIK62877.1"/>
    <property type="molecule type" value="Genomic_DNA"/>
</dbReference>
<proteinExistence type="predicted"/>
<evidence type="ECO:0000313" key="2">
    <source>
        <dbReference type="EMBL" id="KIK62882.1"/>
    </source>
</evidence>
<gene>
    <name evidence="1" type="ORF">GYMLUDRAFT_242508</name>
    <name evidence="2" type="ORF">GYMLUDRAFT_492835</name>
</gene>